<name>A0AB34KW95_9PEZI</name>
<comment type="caution">
    <text evidence="2">The sequence shown here is derived from an EMBL/GenBank/DDBJ whole genome shotgun (WGS) entry which is preliminary data.</text>
</comment>
<dbReference type="EMBL" id="JAAQHG020000008">
    <property type="protein sequence ID" value="KAL1588131.1"/>
    <property type="molecule type" value="Genomic_DNA"/>
</dbReference>
<feature type="domain" description="Apple" evidence="1">
    <location>
        <begin position="158"/>
        <end position="193"/>
    </location>
</feature>
<protein>
    <recommendedName>
        <fullName evidence="1">Apple domain-containing protein</fullName>
    </recommendedName>
</protein>
<dbReference type="AlphaFoldDB" id="A0AB34KW95"/>
<evidence type="ECO:0000313" key="2">
    <source>
        <dbReference type="EMBL" id="KAL1588131.1"/>
    </source>
</evidence>
<dbReference type="InterPro" id="IPR003609">
    <property type="entry name" value="Pan_app"/>
</dbReference>
<keyword evidence="3" id="KW-1185">Reference proteome</keyword>
<evidence type="ECO:0000313" key="3">
    <source>
        <dbReference type="Proteomes" id="UP000803884"/>
    </source>
</evidence>
<evidence type="ECO:0000259" key="1">
    <source>
        <dbReference type="Pfam" id="PF00024"/>
    </source>
</evidence>
<sequence>MLISNDMFAHGGSAFIVSQPALRAVVDYYSIHKTEIEKFTDGHWTGDCVLGKTFNDAGIPLTNAWPVFQVDYPGLVQCTRSDSRPNAENLRLWCGTPVSYHHMSATMVEEMWGFEQDWIAHNNAATDTLRHKDIFATLIMPQMMSPREDWDNLSDTAQEGTFHSVEECRLRCLANPECRQYSFHHKDHLCRTNVDPRLGRAGEGVSSGWLEERIKEFEQTMTPCGDSSWPY</sequence>
<dbReference type="Proteomes" id="UP000803884">
    <property type="component" value="Unassembled WGS sequence"/>
</dbReference>
<gene>
    <name evidence="2" type="ORF">WHR41_03346</name>
</gene>
<accession>A0AB34KW95</accession>
<dbReference type="Pfam" id="PF00024">
    <property type="entry name" value="PAN_1"/>
    <property type="match status" value="1"/>
</dbReference>
<dbReference type="RefSeq" id="XP_069231236.1">
    <property type="nucleotide sequence ID" value="XM_069371952.1"/>
</dbReference>
<dbReference type="Gene3D" id="3.50.4.10">
    <property type="entry name" value="Hepatocyte Growth Factor"/>
    <property type="match status" value="1"/>
</dbReference>
<proteinExistence type="predicted"/>
<organism evidence="2 3">
    <name type="scientific">Cladosporium halotolerans</name>
    <dbReference type="NCBI Taxonomy" id="1052096"/>
    <lineage>
        <taxon>Eukaryota</taxon>
        <taxon>Fungi</taxon>
        <taxon>Dikarya</taxon>
        <taxon>Ascomycota</taxon>
        <taxon>Pezizomycotina</taxon>
        <taxon>Dothideomycetes</taxon>
        <taxon>Dothideomycetidae</taxon>
        <taxon>Cladosporiales</taxon>
        <taxon>Cladosporiaceae</taxon>
        <taxon>Cladosporium</taxon>
    </lineage>
</organism>
<dbReference type="GeneID" id="96004790"/>
<reference evidence="2 3" key="1">
    <citation type="journal article" date="2020" name="Microbiol. Resour. Announc.">
        <title>Draft Genome Sequence of a Cladosporium Species Isolated from the Mesophotic Ascidian Didemnum maculosum.</title>
        <authorList>
            <person name="Gioti A."/>
            <person name="Siaperas R."/>
            <person name="Nikolaivits E."/>
            <person name="Le Goff G."/>
            <person name="Ouazzani J."/>
            <person name="Kotoulas G."/>
            <person name="Topakas E."/>
        </authorList>
    </citation>
    <scope>NUCLEOTIDE SEQUENCE [LARGE SCALE GENOMIC DNA]</scope>
    <source>
        <strain evidence="2 3">TM138-S3</strain>
    </source>
</reference>